<dbReference type="InterPro" id="IPR046913">
    <property type="entry name" value="ABC-3C_CTD7"/>
</dbReference>
<protein>
    <recommendedName>
        <fullName evidence="1">ABC-three component systems C-terminal domain-containing protein</fullName>
    </recommendedName>
</protein>
<dbReference type="EMBL" id="CP064781">
    <property type="protein sequence ID" value="QRJ63319.1"/>
    <property type="molecule type" value="Genomic_DNA"/>
</dbReference>
<dbReference type="Proteomes" id="UP000663444">
    <property type="component" value="Chromosome"/>
</dbReference>
<accession>A0A974PY19</accession>
<gene>
    <name evidence="2" type="ORF">IWH25_16470</name>
</gene>
<dbReference type="RefSeq" id="WP_203386847.1">
    <property type="nucleotide sequence ID" value="NZ_CP064781.1"/>
</dbReference>
<dbReference type="Pfam" id="PF20283">
    <property type="entry name" value="CTD7"/>
    <property type="match status" value="1"/>
</dbReference>
<dbReference type="KEGG" id="ares:IWH25_16470"/>
<dbReference type="AlphaFoldDB" id="A0A974PY19"/>
<name>A0A974PY19_9RHOO</name>
<sequence length="399" mass="44785">MTTFSAAPQALGYLYQARVALALLLESPDEAYLRVEALDDIDISNAVIAGSLSLIQLKHHTGEATLTDASTDLWKSLRVWSEQAKAAKFSLDNAKIILFTTAKIGAGSIASLLGDSKRDLNKAETKLLNVASTSGNKSLKEAFDAFKELTEAQRKALLAAIHIVGGHPDIAGVKKKIDQQLRLAVRAKYLAPFSERVEGWWTDKVILHLLAKTPSYANGISGFELHEYVASVAETFHDESLPIDYDSLGMTDDEVDASRNRQYVKQLEAIQAGTRTIRKAIFDYHRAYNQRHRWLRDSLVFPRELEKYEERLSDEWERYFDHNFSDTDASDPQALIAAGKAVLKWAEMECTLRIRPRVEADFVRRGSFHILADKEPPGIYWHPKFQELMTQTMSAAATA</sequence>
<keyword evidence="3" id="KW-1185">Reference proteome</keyword>
<proteinExistence type="predicted"/>
<evidence type="ECO:0000313" key="3">
    <source>
        <dbReference type="Proteomes" id="UP000663444"/>
    </source>
</evidence>
<organism evidence="2 3">
    <name type="scientific">Azospira restricta</name>
    <dbReference type="NCBI Taxonomy" id="404405"/>
    <lineage>
        <taxon>Bacteria</taxon>
        <taxon>Pseudomonadati</taxon>
        <taxon>Pseudomonadota</taxon>
        <taxon>Betaproteobacteria</taxon>
        <taxon>Rhodocyclales</taxon>
        <taxon>Rhodocyclaceae</taxon>
        <taxon>Azospira</taxon>
    </lineage>
</organism>
<feature type="domain" description="ABC-three component systems C-terminal" evidence="1">
    <location>
        <begin position="263"/>
        <end position="388"/>
    </location>
</feature>
<evidence type="ECO:0000313" key="2">
    <source>
        <dbReference type="EMBL" id="QRJ63319.1"/>
    </source>
</evidence>
<evidence type="ECO:0000259" key="1">
    <source>
        <dbReference type="Pfam" id="PF20283"/>
    </source>
</evidence>
<reference evidence="2" key="1">
    <citation type="submission" date="2020-11" db="EMBL/GenBank/DDBJ databases">
        <title>Azospira restricta DSM 18626 genome sequence.</title>
        <authorList>
            <person name="Moe W.M."/>
        </authorList>
    </citation>
    <scope>NUCLEOTIDE SEQUENCE</scope>
    <source>
        <strain evidence="2">DSM 18626</strain>
    </source>
</reference>